<dbReference type="InterPro" id="IPR042197">
    <property type="entry name" value="Apaf_helical"/>
</dbReference>
<sequence length="1082" mass="123764">MADVLFHVTEEIINKLGSLTTQEVALWWGLKDQLRKLSDTVTRIKAVIQDAEVKAQNKQNQQIEDWLKKLREVVYDAEDLLEDFSTRVLRKQLMSGNGVSREVRVFFSRSNQCVYGLRMGHRVESLRKRLNDIEVDSKRFNFEVHASERYSLTVVKEQTTSSEPEVIVGREGDKAVIKSFLLDSNYKDNVSVISIIGMGGLGKSTLAQHVFNDKQIESHFAMKHWFCVLGGLDARKILKGLVGRDDDQLESLKNELEKKFEKKKYLLVLDDVWDDGEDGLDGEKWDRLKELFPRDAVGSKIVVTTRSHVIAKFTSTVAPHVLEGLSKDKSWELFKRKAFPQGQDSDHVDEKIRKEIVERCCGVPLVIKAIARLMSLKDRAQWLSFIVNELPDSIRDDNIIQTLKLSYIALPSYMKHCFANCSLFPKGHSIDVKSLIWFWIAQGFVTSSNSSGRSLEIAGLQCFENLLWRSFFHEVKRDDLGNIKSCKMHDFMHDLATHVAGFENTKVELRGNKINNLTRHILFDMKLDLSQQIPIPLPCAERLRTLVLLQDGEWDGRAWESICRDFRRLRVLVLSDWGIEEVPPLLKKLKHLKYLDLSKNKMEALPHSITNLVNLLVLKINGCKYLKELPRGINKLINLRHLDIGCALDGDICDSLECMPRGIGKLTSLQTLSCFVVAKNRSPKSKMVGGLDELSRLNELRGSLEIRVKGYEKDSCISEFERAKLEDKQYLQCLTITWRDIDMDSDIDLYDKLLQSLQPNSSLQELRVRGYEGMRFPSWLSSLSNLVRIRLDAYTRLEHIPPLDGIPSLEELLICSMKSLEYIDSEGVGGKEVSKFFPSLKKLVIRYCPSLKGWWKKSRGEMKDGIDESTIEEELIMLCFPRLSSLTIEECPNLTSIPLFPTLNEYLYLYKSSSMPLQQTMKMKPPVYSSSSSFIRPLSNLTLLHIRSINDMESLPEVGLQNLSSLQQLEIRDCSRLKSLPLHGQGMPSLQQLIIYGCPRLKSLSESKSQGMIPYLPSLQQLRIDGCSEELSKGWGKESSERKNPFCKEMALDRLSTTAIKQACEFYFKISFESIWAVFICS</sequence>
<dbReference type="Gene3D" id="1.10.8.430">
    <property type="entry name" value="Helical domain of apoptotic protease-activating factors"/>
    <property type="match status" value="1"/>
</dbReference>
<dbReference type="InterPro" id="IPR058922">
    <property type="entry name" value="WHD_DRP"/>
</dbReference>
<dbReference type="InterPro" id="IPR036388">
    <property type="entry name" value="WH-like_DNA-bd_sf"/>
</dbReference>
<proteinExistence type="predicted"/>
<dbReference type="GO" id="GO:0051707">
    <property type="term" value="P:response to other organism"/>
    <property type="evidence" value="ECO:0007669"/>
    <property type="project" value="UniProtKB-ARBA"/>
</dbReference>
<dbReference type="InterPro" id="IPR038005">
    <property type="entry name" value="RX-like_CC"/>
</dbReference>
<dbReference type="Gene3D" id="1.20.5.4130">
    <property type="match status" value="1"/>
</dbReference>
<dbReference type="EMBL" id="JADGMS010000006">
    <property type="protein sequence ID" value="KAF9681324.1"/>
    <property type="molecule type" value="Genomic_DNA"/>
</dbReference>
<dbReference type="Pfam" id="PF00931">
    <property type="entry name" value="NB-ARC"/>
    <property type="match status" value="1"/>
</dbReference>
<dbReference type="Gene3D" id="3.40.50.300">
    <property type="entry name" value="P-loop containing nucleotide triphosphate hydrolases"/>
    <property type="match status" value="1"/>
</dbReference>
<keyword evidence="3" id="KW-0611">Plant defense</keyword>
<name>A0A835K2U2_9ROSI</name>
<dbReference type="Pfam" id="PF23598">
    <property type="entry name" value="LRR_14"/>
    <property type="match status" value="1"/>
</dbReference>
<evidence type="ECO:0008006" key="11">
    <source>
        <dbReference type="Google" id="ProtNLM"/>
    </source>
</evidence>
<keyword evidence="2" id="KW-0547">Nucleotide-binding</keyword>
<evidence type="ECO:0000256" key="1">
    <source>
        <dbReference type="ARBA" id="ARBA00022737"/>
    </source>
</evidence>
<feature type="domain" description="NB-ARC" evidence="5">
    <location>
        <begin position="177"/>
        <end position="341"/>
    </location>
</feature>
<dbReference type="OrthoDB" id="848819at2759"/>
<evidence type="ECO:0000259" key="6">
    <source>
        <dbReference type="Pfam" id="PF18052"/>
    </source>
</evidence>
<accession>A0A835K2U2</accession>
<evidence type="ECO:0000259" key="7">
    <source>
        <dbReference type="Pfam" id="PF23559"/>
    </source>
</evidence>
<dbReference type="InterPro" id="IPR055414">
    <property type="entry name" value="LRR_R13L4/SHOC2-like"/>
</dbReference>
<gene>
    <name evidence="9" type="ORF">SADUNF_Sadunf06G0214200</name>
</gene>
<dbReference type="Pfam" id="PF23559">
    <property type="entry name" value="WHD_DRP"/>
    <property type="match status" value="1"/>
</dbReference>
<dbReference type="AlphaFoldDB" id="A0A835K2U2"/>
<evidence type="ECO:0000256" key="4">
    <source>
        <dbReference type="ARBA" id="ARBA00022840"/>
    </source>
</evidence>
<reference evidence="9 10" key="1">
    <citation type="submission" date="2020-10" db="EMBL/GenBank/DDBJ databases">
        <title>Plant Genome Project.</title>
        <authorList>
            <person name="Zhang R.-G."/>
        </authorList>
    </citation>
    <scope>NUCLEOTIDE SEQUENCE [LARGE SCALE GENOMIC DNA]</scope>
    <source>
        <strain evidence="9">FAFU-HL-1</strain>
        <tissue evidence="9">Leaf</tissue>
    </source>
</reference>
<evidence type="ECO:0000313" key="9">
    <source>
        <dbReference type="EMBL" id="KAF9681324.1"/>
    </source>
</evidence>
<dbReference type="SUPFAM" id="SSF52540">
    <property type="entry name" value="P-loop containing nucleoside triphosphate hydrolases"/>
    <property type="match status" value="1"/>
</dbReference>
<keyword evidence="10" id="KW-1185">Reference proteome</keyword>
<comment type="caution">
    <text evidence="9">The sequence shown here is derived from an EMBL/GenBank/DDBJ whole genome shotgun (WGS) entry which is preliminary data.</text>
</comment>
<keyword evidence="4" id="KW-0067">ATP-binding</keyword>
<dbReference type="InterPro" id="IPR041118">
    <property type="entry name" value="Rx_N"/>
</dbReference>
<organism evidence="9 10">
    <name type="scientific">Salix dunnii</name>
    <dbReference type="NCBI Taxonomy" id="1413687"/>
    <lineage>
        <taxon>Eukaryota</taxon>
        <taxon>Viridiplantae</taxon>
        <taxon>Streptophyta</taxon>
        <taxon>Embryophyta</taxon>
        <taxon>Tracheophyta</taxon>
        <taxon>Spermatophyta</taxon>
        <taxon>Magnoliopsida</taxon>
        <taxon>eudicotyledons</taxon>
        <taxon>Gunneridae</taxon>
        <taxon>Pentapetalae</taxon>
        <taxon>rosids</taxon>
        <taxon>fabids</taxon>
        <taxon>Malpighiales</taxon>
        <taxon>Salicaceae</taxon>
        <taxon>Saliceae</taxon>
        <taxon>Salix</taxon>
    </lineage>
</organism>
<feature type="domain" description="Disease resistance protein winged helix" evidence="7">
    <location>
        <begin position="423"/>
        <end position="496"/>
    </location>
</feature>
<dbReference type="GO" id="GO:0005524">
    <property type="term" value="F:ATP binding"/>
    <property type="evidence" value="ECO:0007669"/>
    <property type="project" value="UniProtKB-KW"/>
</dbReference>
<protein>
    <recommendedName>
        <fullName evidence="11">Disease resistance protein RGA3</fullName>
    </recommendedName>
</protein>
<dbReference type="GO" id="GO:0006952">
    <property type="term" value="P:defense response"/>
    <property type="evidence" value="ECO:0007669"/>
    <property type="project" value="UniProtKB-KW"/>
</dbReference>
<evidence type="ECO:0000259" key="8">
    <source>
        <dbReference type="Pfam" id="PF23598"/>
    </source>
</evidence>
<dbReference type="PANTHER" id="PTHR36766">
    <property type="entry name" value="PLANT BROAD-SPECTRUM MILDEW RESISTANCE PROTEIN RPW8"/>
    <property type="match status" value="1"/>
</dbReference>
<feature type="domain" description="Disease resistance R13L4/SHOC-2-like LRR" evidence="8">
    <location>
        <begin position="564"/>
        <end position="846"/>
    </location>
</feature>
<dbReference type="Gene3D" id="3.80.10.10">
    <property type="entry name" value="Ribonuclease Inhibitor"/>
    <property type="match status" value="3"/>
</dbReference>
<dbReference type="FunFam" id="1.10.10.10:FF:000322">
    <property type="entry name" value="Probable disease resistance protein At1g63360"/>
    <property type="match status" value="1"/>
</dbReference>
<evidence type="ECO:0000313" key="10">
    <source>
        <dbReference type="Proteomes" id="UP000657918"/>
    </source>
</evidence>
<dbReference type="PANTHER" id="PTHR36766:SF40">
    <property type="entry name" value="DISEASE RESISTANCE PROTEIN RGA3"/>
    <property type="match status" value="1"/>
</dbReference>
<dbReference type="InterPro" id="IPR032675">
    <property type="entry name" value="LRR_dom_sf"/>
</dbReference>
<dbReference type="GO" id="GO:0043531">
    <property type="term" value="F:ADP binding"/>
    <property type="evidence" value="ECO:0007669"/>
    <property type="project" value="InterPro"/>
</dbReference>
<evidence type="ECO:0000256" key="3">
    <source>
        <dbReference type="ARBA" id="ARBA00022821"/>
    </source>
</evidence>
<keyword evidence="1" id="KW-0677">Repeat</keyword>
<dbReference type="Gene3D" id="1.10.10.10">
    <property type="entry name" value="Winged helix-like DNA-binding domain superfamily/Winged helix DNA-binding domain"/>
    <property type="match status" value="1"/>
</dbReference>
<dbReference type="InterPro" id="IPR002182">
    <property type="entry name" value="NB-ARC"/>
</dbReference>
<dbReference type="Proteomes" id="UP000657918">
    <property type="component" value="Unassembled WGS sequence"/>
</dbReference>
<dbReference type="PRINTS" id="PR00364">
    <property type="entry name" value="DISEASERSIST"/>
</dbReference>
<dbReference type="SUPFAM" id="SSF52058">
    <property type="entry name" value="L domain-like"/>
    <property type="match status" value="1"/>
</dbReference>
<feature type="domain" description="Disease resistance N-terminal" evidence="6">
    <location>
        <begin position="11"/>
        <end position="97"/>
    </location>
</feature>
<dbReference type="Pfam" id="PF18052">
    <property type="entry name" value="Rx_N"/>
    <property type="match status" value="1"/>
</dbReference>
<evidence type="ECO:0000256" key="2">
    <source>
        <dbReference type="ARBA" id="ARBA00022741"/>
    </source>
</evidence>
<dbReference type="InterPro" id="IPR027417">
    <property type="entry name" value="P-loop_NTPase"/>
</dbReference>
<dbReference type="CDD" id="cd14798">
    <property type="entry name" value="RX-CC_like"/>
    <property type="match status" value="1"/>
</dbReference>
<evidence type="ECO:0000259" key="5">
    <source>
        <dbReference type="Pfam" id="PF00931"/>
    </source>
</evidence>